<gene>
    <name evidence="2" type="ORF">g.31042</name>
</gene>
<sequence>MVDQPSLAPQWLREKKHGPGVLPHDKEFNSPRKAASSPAPLSTRSLTPSRLPWASSSPAPATPPADFRKSSTDQRPVGAFASRANYSSDRGPQSGRSESHYTHDARTDHTSRPAATTWRDPSWASRPSALLAPAPALDPALGIPDLPSPVSSLPPASGAWAAGATPAAAPAPVSKLASKPGAATVRSAGQAAGAGPRQSRLVPLTSGAQQRASSRSLTLQGRPRAATGSAPLSVWEDTMGPGERPSLKPSTAERGMVVMSLRQGAPRRVGPLPAKPAPAEPAPSSDSSLPEPSSESDAGLIPTRPLDGERSADALGAHHQAGQSLRSVPSDSEQQGAQPQALPDDDGEAGQEPSCPKTQPSEEDLLSALDLSAFGFIESG</sequence>
<feature type="compositionally biased region" description="Low complexity" evidence="1">
    <location>
        <begin position="129"/>
        <end position="172"/>
    </location>
</feature>
<dbReference type="AlphaFoldDB" id="A0A1D1ZXV5"/>
<evidence type="ECO:0000256" key="1">
    <source>
        <dbReference type="SAM" id="MobiDB-lite"/>
    </source>
</evidence>
<feature type="compositionally biased region" description="Low complexity" evidence="1">
    <location>
        <begin position="48"/>
        <end position="59"/>
    </location>
</feature>
<accession>A0A1D1ZXV5</accession>
<feature type="compositionally biased region" description="Low complexity" evidence="1">
    <location>
        <begin position="282"/>
        <end position="298"/>
    </location>
</feature>
<evidence type="ECO:0000313" key="2">
    <source>
        <dbReference type="EMBL" id="JAT71788.1"/>
    </source>
</evidence>
<feature type="region of interest" description="Disordered" evidence="1">
    <location>
        <begin position="1"/>
        <end position="365"/>
    </location>
</feature>
<reference evidence="2" key="1">
    <citation type="submission" date="2015-08" db="EMBL/GenBank/DDBJ databases">
        <authorList>
            <person name="Babu N.S."/>
            <person name="Beckwith C.J."/>
            <person name="Beseler K.G."/>
            <person name="Brison A."/>
            <person name="Carone J.V."/>
            <person name="Caskin T.P."/>
            <person name="Diamond M."/>
            <person name="Durham M.E."/>
            <person name="Foxe J.M."/>
            <person name="Go M."/>
            <person name="Henderson B.A."/>
            <person name="Jones I.B."/>
            <person name="McGettigan J.A."/>
            <person name="Micheletti S.J."/>
            <person name="Nasrallah M.E."/>
            <person name="Ortiz D."/>
            <person name="Piller C.R."/>
            <person name="Privatt S.R."/>
            <person name="Schneider S.L."/>
            <person name="Sharp S."/>
            <person name="Smith T.C."/>
            <person name="Stanton J.D."/>
            <person name="Ullery H.E."/>
            <person name="Wilson R.J."/>
            <person name="Serrano M.G."/>
            <person name="Buck G."/>
            <person name="Lee V."/>
            <person name="Wang Y."/>
            <person name="Carvalho R."/>
            <person name="Voegtly L."/>
            <person name="Shi R."/>
            <person name="Duckworth R."/>
            <person name="Johnson A."/>
            <person name="Loviza R."/>
            <person name="Walstead R."/>
            <person name="Shah Z."/>
            <person name="Kiflezghi M."/>
            <person name="Wade K."/>
            <person name="Ball S.L."/>
            <person name="Bradley K.W."/>
            <person name="Asai D.J."/>
            <person name="Bowman C.A."/>
            <person name="Russell D.A."/>
            <person name="Pope W.H."/>
            <person name="Jacobs-Sera D."/>
            <person name="Hendrix R.W."/>
            <person name="Hatfull G.F."/>
        </authorList>
    </citation>
    <scope>NUCLEOTIDE SEQUENCE</scope>
</reference>
<name>A0A1D1ZXV5_AUXPR</name>
<feature type="compositionally biased region" description="Basic and acidic residues" evidence="1">
    <location>
        <begin position="97"/>
        <end position="111"/>
    </location>
</feature>
<proteinExistence type="predicted"/>
<feature type="compositionally biased region" description="Polar residues" evidence="1">
    <location>
        <begin position="206"/>
        <end position="219"/>
    </location>
</feature>
<dbReference type="EMBL" id="GDKF01006834">
    <property type="protein sequence ID" value="JAT71788.1"/>
    <property type="molecule type" value="Transcribed_RNA"/>
</dbReference>
<feature type="compositionally biased region" description="Polar residues" evidence="1">
    <location>
        <begin position="84"/>
        <end position="96"/>
    </location>
</feature>
<protein>
    <submittedName>
        <fullName evidence="2">Uncharacterized protein</fullName>
    </submittedName>
</protein>
<organism evidence="2">
    <name type="scientific">Auxenochlorella protothecoides</name>
    <name type="common">Green microalga</name>
    <name type="synonym">Chlorella protothecoides</name>
    <dbReference type="NCBI Taxonomy" id="3075"/>
    <lineage>
        <taxon>Eukaryota</taxon>
        <taxon>Viridiplantae</taxon>
        <taxon>Chlorophyta</taxon>
        <taxon>core chlorophytes</taxon>
        <taxon>Trebouxiophyceae</taxon>
        <taxon>Chlorellales</taxon>
        <taxon>Chlorellaceae</taxon>
        <taxon>Auxenochlorella</taxon>
    </lineage>
</organism>
<feature type="compositionally biased region" description="Polar residues" evidence="1">
    <location>
        <begin position="321"/>
        <end position="338"/>
    </location>
</feature>